<dbReference type="PROSITE" id="PS50968">
    <property type="entry name" value="BIOTINYL_LIPOYL"/>
    <property type="match status" value="1"/>
</dbReference>
<evidence type="ECO:0000259" key="9">
    <source>
        <dbReference type="PROSITE" id="PS50968"/>
    </source>
</evidence>
<keyword evidence="3 8" id="KW-0808">Transferase</keyword>
<evidence type="ECO:0000256" key="2">
    <source>
        <dbReference type="ARBA" id="ARBA00011484"/>
    </source>
</evidence>
<dbReference type="EC" id="2.3.1.12" evidence="8"/>
<dbReference type="Pfam" id="PF02817">
    <property type="entry name" value="E3_binding"/>
    <property type="match status" value="1"/>
</dbReference>
<protein>
    <recommendedName>
        <fullName evidence="8">Acetyltransferase component of pyruvate dehydrogenase complex</fullName>
        <ecNumber evidence="8">2.3.1.12</ecNumber>
    </recommendedName>
</protein>
<dbReference type="Gene3D" id="4.10.320.10">
    <property type="entry name" value="E3-binding domain"/>
    <property type="match status" value="1"/>
</dbReference>
<dbReference type="Pfam" id="PF00198">
    <property type="entry name" value="2-oxoacid_dh"/>
    <property type="match status" value="1"/>
</dbReference>
<dbReference type="Pfam" id="PF00364">
    <property type="entry name" value="Biotin_lipoyl"/>
    <property type="match status" value="1"/>
</dbReference>
<keyword evidence="4 8" id="KW-0450">Lipoyl</keyword>
<sequence length="446" mass="46485">MPINITMPALSPTMEEGNLSKWLVNEGDKVAPGDVIAEIETDKATMEVEAVDEGTIAKIVVPAGTEGVKVNALIAVLAEDGEDVQTAAAAAGSAPVAGGTAKIEAAPAPVETPKAQASVLVPSASDGEKRPADRIFATPLARRIAREAGVDLSAISGSGPQGRVVKADVEAAIAGGLKVAAPVAEASAQATKPAVAPMSDDAVLKLFEEGSYELIPHDTMRRTIARRLVEAKSTVPHFYLTVDCELDALLALRKQLNDAAPVKKTEEGDEPAYRLSVNDMIIKALALALKEVPDANVSWTEGAMVKHAYADVGVAVSIPGGLITPIVRKAEEKSLSMISQEMKDLAGRARNRKLKPEEYQGGTTAVSNLGMFGIKDFSAVINPPHATILAIGAGEQRAVVKDGEVKIATLMSVTLSTDHRAVDGALGAELIGAFKRLIENPIALVV</sequence>
<accession>A0ABW0GYA8</accession>
<proteinExistence type="inferred from homology"/>
<feature type="domain" description="Lipoyl-binding" evidence="9">
    <location>
        <begin position="2"/>
        <end position="78"/>
    </location>
</feature>
<dbReference type="RefSeq" id="WP_378228407.1">
    <property type="nucleotide sequence ID" value="NZ_JBHSLL010000013.1"/>
</dbReference>
<evidence type="ECO:0000256" key="4">
    <source>
        <dbReference type="ARBA" id="ARBA00022823"/>
    </source>
</evidence>
<name>A0ABW0GYA8_9HYPH</name>
<evidence type="ECO:0000256" key="3">
    <source>
        <dbReference type="ARBA" id="ARBA00022679"/>
    </source>
</evidence>
<dbReference type="InterPro" id="IPR011053">
    <property type="entry name" value="Single_hybrid_motif"/>
</dbReference>
<feature type="domain" description="Peripheral subunit-binding (PSBD)" evidence="10">
    <location>
        <begin position="136"/>
        <end position="173"/>
    </location>
</feature>
<dbReference type="Gene3D" id="2.40.50.100">
    <property type="match status" value="1"/>
</dbReference>
<gene>
    <name evidence="11" type="ORF">ACFPLB_05730</name>
</gene>
<dbReference type="NCBIfam" id="TIGR01349">
    <property type="entry name" value="PDHac_trf_mito"/>
    <property type="match status" value="1"/>
</dbReference>
<evidence type="ECO:0000313" key="12">
    <source>
        <dbReference type="Proteomes" id="UP001596016"/>
    </source>
</evidence>
<dbReference type="SUPFAM" id="SSF51230">
    <property type="entry name" value="Single hybrid motif"/>
    <property type="match status" value="1"/>
</dbReference>
<evidence type="ECO:0000256" key="5">
    <source>
        <dbReference type="ARBA" id="ARBA00023315"/>
    </source>
</evidence>
<dbReference type="Proteomes" id="UP001596016">
    <property type="component" value="Unassembled WGS sequence"/>
</dbReference>
<comment type="similarity">
    <text evidence="1 8">Belongs to the 2-oxoacid dehydrogenase family.</text>
</comment>
<dbReference type="InterPro" id="IPR045257">
    <property type="entry name" value="E2/Pdx1"/>
</dbReference>
<dbReference type="InterPro" id="IPR006257">
    <property type="entry name" value="LAT1"/>
</dbReference>
<dbReference type="Gene3D" id="3.30.559.10">
    <property type="entry name" value="Chloramphenicol acetyltransferase-like domain"/>
    <property type="match status" value="1"/>
</dbReference>
<keyword evidence="12" id="KW-1185">Reference proteome</keyword>
<keyword evidence="5 8" id="KW-0012">Acyltransferase</keyword>
<keyword evidence="11" id="KW-0670">Pyruvate</keyword>
<evidence type="ECO:0000259" key="10">
    <source>
        <dbReference type="PROSITE" id="PS51826"/>
    </source>
</evidence>
<dbReference type="PANTHER" id="PTHR23151:SF90">
    <property type="entry name" value="DIHYDROLIPOYLLYSINE-RESIDUE ACETYLTRANSFERASE COMPONENT OF PYRUVATE DEHYDROGENASE COMPLEX, MITOCHONDRIAL-RELATED"/>
    <property type="match status" value="1"/>
</dbReference>
<dbReference type="PROSITE" id="PS51826">
    <property type="entry name" value="PSBD"/>
    <property type="match status" value="1"/>
</dbReference>
<organism evidence="11 12">
    <name type="scientific">Aquamicrobium segne</name>
    <dbReference type="NCBI Taxonomy" id="469547"/>
    <lineage>
        <taxon>Bacteria</taxon>
        <taxon>Pseudomonadati</taxon>
        <taxon>Pseudomonadota</taxon>
        <taxon>Alphaproteobacteria</taxon>
        <taxon>Hyphomicrobiales</taxon>
        <taxon>Phyllobacteriaceae</taxon>
        <taxon>Aquamicrobium</taxon>
    </lineage>
</organism>
<reference evidence="12" key="1">
    <citation type="journal article" date="2019" name="Int. J. Syst. Evol. Microbiol.">
        <title>The Global Catalogue of Microorganisms (GCM) 10K type strain sequencing project: providing services to taxonomists for standard genome sequencing and annotation.</title>
        <authorList>
            <consortium name="The Broad Institute Genomics Platform"/>
            <consortium name="The Broad Institute Genome Sequencing Center for Infectious Disease"/>
            <person name="Wu L."/>
            <person name="Ma J."/>
        </authorList>
    </citation>
    <scope>NUCLEOTIDE SEQUENCE [LARGE SCALE GENOMIC DNA]</scope>
    <source>
        <strain evidence="12">CGMCC 4.1415</strain>
    </source>
</reference>
<comment type="catalytic activity">
    <reaction evidence="7 8">
        <text>N(6)-[(R)-dihydrolipoyl]-L-lysyl-[protein] + acetyl-CoA = N(6)-[(R)-S(8)-acetyldihydrolipoyl]-L-lysyl-[protein] + CoA</text>
        <dbReference type="Rhea" id="RHEA:17017"/>
        <dbReference type="Rhea" id="RHEA-COMP:10475"/>
        <dbReference type="Rhea" id="RHEA-COMP:10478"/>
        <dbReference type="ChEBI" id="CHEBI:57287"/>
        <dbReference type="ChEBI" id="CHEBI:57288"/>
        <dbReference type="ChEBI" id="CHEBI:83100"/>
        <dbReference type="ChEBI" id="CHEBI:83111"/>
        <dbReference type="EC" id="2.3.1.12"/>
    </reaction>
</comment>
<dbReference type="CDD" id="cd06849">
    <property type="entry name" value="lipoyl_domain"/>
    <property type="match status" value="1"/>
</dbReference>
<dbReference type="InterPro" id="IPR000089">
    <property type="entry name" value="Biotin_lipoyl"/>
</dbReference>
<evidence type="ECO:0000256" key="7">
    <source>
        <dbReference type="ARBA" id="ARBA00048370"/>
    </source>
</evidence>
<evidence type="ECO:0000256" key="1">
    <source>
        <dbReference type="ARBA" id="ARBA00007317"/>
    </source>
</evidence>
<dbReference type="InterPro" id="IPR023213">
    <property type="entry name" value="CAT-like_dom_sf"/>
</dbReference>
<dbReference type="PROSITE" id="PS00189">
    <property type="entry name" value="LIPOYL"/>
    <property type="match status" value="1"/>
</dbReference>
<dbReference type="SUPFAM" id="SSF52777">
    <property type="entry name" value="CoA-dependent acyltransferases"/>
    <property type="match status" value="1"/>
</dbReference>
<dbReference type="InterPro" id="IPR001078">
    <property type="entry name" value="2-oxoacid_DH_actylTfrase"/>
</dbReference>
<evidence type="ECO:0000313" key="11">
    <source>
        <dbReference type="EMBL" id="MFC5385468.1"/>
    </source>
</evidence>
<dbReference type="PANTHER" id="PTHR23151">
    <property type="entry name" value="DIHYDROLIPOAMIDE ACETYL/SUCCINYL-TRANSFERASE-RELATED"/>
    <property type="match status" value="1"/>
</dbReference>
<dbReference type="InterPro" id="IPR036625">
    <property type="entry name" value="E3-bd_dom_sf"/>
</dbReference>
<comment type="cofactor">
    <cofactor evidence="8">
        <name>(R)-lipoate</name>
        <dbReference type="ChEBI" id="CHEBI:83088"/>
    </cofactor>
    <text evidence="8">Binds 1 lipoyl cofactor covalently.</text>
</comment>
<dbReference type="InterPro" id="IPR004167">
    <property type="entry name" value="PSBD"/>
</dbReference>
<dbReference type="InterPro" id="IPR003016">
    <property type="entry name" value="2-oxoA_DH_lipoyl-BS"/>
</dbReference>
<evidence type="ECO:0000256" key="6">
    <source>
        <dbReference type="ARBA" id="ARBA00025211"/>
    </source>
</evidence>
<dbReference type="SUPFAM" id="SSF47005">
    <property type="entry name" value="Peripheral subunit-binding domain of 2-oxo acid dehydrogenase complex"/>
    <property type="match status" value="1"/>
</dbReference>
<comment type="caution">
    <text evidence="11">The sequence shown here is derived from an EMBL/GenBank/DDBJ whole genome shotgun (WGS) entry which is preliminary data.</text>
</comment>
<dbReference type="GO" id="GO:0004742">
    <property type="term" value="F:dihydrolipoyllysine-residue acetyltransferase activity"/>
    <property type="evidence" value="ECO:0007669"/>
    <property type="project" value="UniProtKB-EC"/>
</dbReference>
<evidence type="ECO:0000256" key="8">
    <source>
        <dbReference type="RuleBase" id="RU361137"/>
    </source>
</evidence>
<comment type="subunit">
    <text evidence="2">Forms a 24-polypeptide structural core with octahedral symmetry.</text>
</comment>
<comment type="function">
    <text evidence="6">The pyruvate dehydrogenase complex catalyzes the overall conversion of pyruvate to acetyl-CoA and CO(2). It contains multiple copies of three enzymatic components: pyruvate dehydrogenase (E1), dihydrolipoamide acetyltransferase (E2) and lipoamide dehydrogenase (E3).</text>
</comment>
<dbReference type="EMBL" id="JBHSLL010000013">
    <property type="protein sequence ID" value="MFC5385468.1"/>
    <property type="molecule type" value="Genomic_DNA"/>
</dbReference>